<dbReference type="AlphaFoldDB" id="A0A1B7IKG8"/>
<organism evidence="1 2">
    <name type="scientific">Buttiauxella brennerae ATCC 51605</name>
    <dbReference type="NCBI Taxonomy" id="1354251"/>
    <lineage>
        <taxon>Bacteria</taxon>
        <taxon>Pseudomonadati</taxon>
        <taxon>Pseudomonadota</taxon>
        <taxon>Gammaproteobacteria</taxon>
        <taxon>Enterobacterales</taxon>
        <taxon>Enterobacteriaceae</taxon>
        <taxon>Buttiauxella</taxon>
    </lineage>
</organism>
<gene>
    <name evidence="1" type="ORF">M975_3071</name>
</gene>
<protein>
    <submittedName>
        <fullName evidence="1">Uncharacterized protein</fullName>
    </submittedName>
</protein>
<evidence type="ECO:0000313" key="2">
    <source>
        <dbReference type="Proteomes" id="UP000078410"/>
    </source>
</evidence>
<name>A0A1B7IKG8_9ENTR</name>
<reference evidence="1 2" key="1">
    <citation type="submission" date="2016-04" db="EMBL/GenBank/DDBJ databases">
        <title>ATOL: Assembling a taxonomically balanced genome-scale reconstruction of the evolutionary history of the Enterobacteriaceae.</title>
        <authorList>
            <person name="Plunkett G.III."/>
            <person name="Neeno-Eckwall E.C."/>
            <person name="Glasner J.D."/>
            <person name="Perna N.T."/>
        </authorList>
    </citation>
    <scope>NUCLEOTIDE SEQUENCE [LARGE SCALE GENOMIC DNA]</scope>
    <source>
        <strain evidence="1 2">ATCC 51605</strain>
    </source>
</reference>
<comment type="caution">
    <text evidence="1">The sequence shown here is derived from an EMBL/GenBank/DDBJ whole genome shotgun (WGS) entry which is preliminary data.</text>
</comment>
<sequence length="51" mass="5924">MHDLDGRQSLRIKAFFQSYHLHAYGLGMRQAKAQKFAQPGWKWATQKLCAC</sequence>
<evidence type="ECO:0000313" key="1">
    <source>
        <dbReference type="EMBL" id="OAT29975.1"/>
    </source>
</evidence>
<dbReference type="EMBL" id="LXER01000028">
    <property type="protein sequence ID" value="OAT29975.1"/>
    <property type="molecule type" value="Genomic_DNA"/>
</dbReference>
<dbReference type="PATRIC" id="fig|1354251.4.peg.3162"/>
<dbReference type="Proteomes" id="UP000078410">
    <property type="component" value="Unassembled WGS sequence"/>
</dbReference>
<keyword evidence="2" id="KW-1185">Reference proteome</keyword>
<proteinExistence type="predicted"/>
<accession>A0A1B7IKG8</accession>